<evidence type="ECO:0000313" key="2">
    <source>
        <dbReference type="EMBL" id="BDI32465.1"/>
    </source>
</evidence>
<dbReference type="KEGG" id="ccot:CCAX7_45160"/>
<gene>
    <name evidence="2" type="ORF">CCAX7_45160</name>
</gene>
<dbReference type="EMBL" id="AP025739">
    <property type="protein sequence ID" value="BDI32465.1"/>
    <property type="molecule type" value="Genomic_DNA"/>
</dbReference>
<dbReference type="GO" id="GO:0005829">
    <property type="term" value="C:cytosol"/>
    <property type="evidence" value="ECO:0007669"/>
    <property type="project" value="TreeGrafter"/>
</dbReference>
<name>A0A9N7QCN7_9BACT</name>
<dbReference type="SUPFAM" id="SSF51395">
    <property type="entry name" value="FMN-linked oxidoreductases"/>
    <property type="match status" value="1"/>
</dbReference>
<reference evidence="2 3" key="1">
    <citation type="journal article" date="2019" name="Int. J. Syst. Evol. Microbiol.">
        <title>Capsulimonas corticalis gen. nov., sp. nov., an aerobic capsulated bacterium, of a novel bacterial order, Capsulimonadales ord. nov., of the class Armatimonadia of the phylum Armatimonadetes.</title>
        <authorList>
            <person name="Li J."/>
            <person name="Kudo C."/>
            <person name="Tonouchi A."/>
        </authorList>
    </citation>
    <scope>NUCLEOTIDE SEQUENCE [LARGE SCALE GENOMIC DNA]</scope>
    <source>
        <strain evidence="2 3">AX-7</strain>
    </source>
</reference>
<dbReference type="InterPro" id="IPR001155">
    <property type="entry name" value="OxRdtase_FMN_N"/>
</dbReference>
<keyword evidence="3" id="KW-1185">Reference proteome</keyword>
<evidence type="ECO:0000259" key="1">
    <source>
        <dbReference type="Pfam" id="PF00724"/>
    </source>
</evidence>
<proteinExistence type="predicted"/>
<dbReference type="PANTHER" id="PTHR22893">
    <property type="entry name" value="NADH OXIDOREDUCTASE-RELATED"/>
    <property type="match status" value="1"/>
</dbReference>
<dbReference type="PANTHER" id="PTHR22893:SF91">
    <property type="entry name" value="NADPH DEHYDROGENASE 2-RELATED"/>
    <property type="match status" value="1"/>
</dbReference>
<organism evidence="2 3">
    <name type="scientific">Capsulimonas corticalis</name>
    <dbReference type="NCBI Taxonomy" id="2219043"/>
    <lineage>
        <taxon>Bacteria</taxon>
        <taxon>Bacillati</taxon>
        <taxon>Armatimonadota</taxon>
        <taxon>Armatimonadia</taxon>
        <taxon>Capsulimonadales</taxon>
        <taxon>Capsulimonadaceae</taxon>
        <taxon>Capsulimonas</taxon>
    </lineage>
</organism>
<protein>
    <recommendedName>
        <fullName evidence="1">NADH:flavin oxidoreductase/NADH oxidase N-terminal domain-containing protein</fullName>
    </recommendedName>
</protein>
<dbReference type="InterPro" id="IPR045247">
    <property type="entry name" value="Oye-like"/>
</dbReference>
<feature type="domain" description="NADH:flavin oxidoreductase/NADH oxidase N-terminal" evidence="1">
    <location>
        <begin position="2"/>
        <end position="132"/>
    </location>
</feature>
<dbReference type="GO" id="GO:0010181">
    <property type="term" value="F:FMN binding"/>
    <property type="evidence" value="ECO:0007669"/>
    <property type="project" value="InterPro"/>
</dbReference>
<dbReference type="Proteomes" id="UP000287394">
    <property type="component" value="Chromosome"/>
</dbReference>
<accession>A0A9N7QCN7</accession>
<dbReference type="Gene3D" id="3.20.20.70">
    <property type="entry name" value="Aldolase class I"/>
    <property type="match status" value="1"/>
</dbReference>
<dbReference type="AlphaFoldDB" id="A0A9N7QCN7"/>
<dbReference type="Pfam" id="PF00724">
    <property type="entry name" value="Oxidored_FMN"/>
    <property type="match status" value="1"/>
</dbReference>
<sequence>MVDAVGAAIGPDRVGVRLSPFGQFGGISDSDPRRLFSYVIAQLSQRRIAYLHLIEALGSEIGLSDDLHAGAVNNAALFRSHFNGPLISAAAYTPERAAETVDEGRADAIAFGRLFIANPDLPERIRRNAPLNPPVRATFYGGDAKGYTDYPTLP</sequence>
<dbReference type="InterPro" id="IPR013785">
    <property type="entry name" value="Aldolase_TIM"/>
</dbReference>
<evidence type="ECO:0000313" key="3">
    <source>
        <dbReference type="Proteomes" id="UP000287394"/>
    </source>
</evidence>
<dbReference type="GO" id="GO:0016491">
    <property type="term" value="F:oxidoreductase activity"/>
    <property type="evidence" value="ECO:0007669"/>
    <property type="project" value="InterPro"/>
</dbReference>